<dbReference type="InterPro" id="IPR058922">
    <property type="entry name" value="WHD_DRP"/>
</dbReference>
<accession>A0AAE1XMI2</accession>
<dbReference type="AlphaFoldDB" id="A0AAE1XMI2"/>
<dbReference type="Pfam" id="PF23559">
    <property type="entry name" value="WHD_DRP"/>
    <property type="match status" value="1"/>
</dbReference>
<dbReference type="EMBL" id="JACGWO010000012">
    <property type="protein sequence ID" value="KAK4414179.1"/>
    <property type="molecule type" value="Genomic_DNA"/>
</dbReference>
<reference evidence="7" key="1">
    <citation type="submission" date="2020-06" db="EMBL/GenBank/DDBJ databases">
        <authorList>
            <person name="Li T."/>
            <person name="Hu X."/>
            <person name="Zhang T."/>
            <person name="Song X."/>
            <person name="Zhang H."/>
            <person name="Dai N."/>
            <person name="Sheng W."/>
            <person name="Hou X."/>
            <person name="Wei L."/>
        </authorList>
    </citation>
    <scope>NUCLEOTIDE SEQUENCE</scope>
    <source>
        <strain evidence="7">3651</strain>
        <tissue evidence="7">Leaf</tissue>
    </source>
</reference>
<evidence type="ECO:0000313" key="7">
    <source>
        <dbReference type="EMBL" id="KAK4414179.1"/>
    </source>
</evidence>
<proteinExistence type="predicted"/>
<dbReference type="PANTHER" id="PTHR15140">
    <property type="entry name" value="TUBULIN-SPECIFIC CHAPERONE E"/>
    <property type="match status" value="1"/>
</dbReference>
<keyword evidence="1" id="KW-0677">Repeat</keyword>
<dbReference type="Proteomes" id="UP001293254">
    <property type="component" value="Unassembled WGS sequence"/>
</dbReference>
<feature type="domain" description="Disease resistance R13L4/SHOC-2-like LRR" evidence="6">
    <location>
        <begin position="119"/>
        <end position="392"/>
    </location>
</feature>
<keyword evidence="2" id="KW-0547">Nucleotide-binding</keyword>
<evidence type="ECO:0000256" key="1">
    <source>
        <dbReference type="ARBA" id="ARBA00022737"/>
    </source>
</evidence>
<dbReference type="InterPro" id="IPR055414">
    <property type="entry name" value="LRR_R13L4/SHOC2-like"/>
</dbReference>
<keyword evidence="3" id="KW-0611">Plant defense</keyword>
<sequence length="414" mass="47396">MGVFRRIMRFVFSKLIKLWAAEGFLKPIRSKSLEVVAMEYLQDLIDRNLVLVRQQGSKGITKSCSIHDLLRDFCLREGDKEKFLCVMKVVLDTSPPIYFGHRFVEVFDVAQIEFSSFPEEVLELFNLRYLALNTGRKLPPSISVLQNLQTLIVQSDEPYAFKLPPGICEMPQLRHIYFTGCILPDPPSGHIGGATLLFPEGLETLSVVRDLICTENNLRKIQNLKKLALQYGYATAAQQWSYFYLSNLDQLHKLENLKCRFGIYSSFKFNGSSTKLFLPKLTFPLNLKKLTLSGSCLPWEDMTLIGSLPKLEVLKLQNQAFKGEVWEPTEGEFLQLKYLKLEEMDLVHWRVDDIHFPSLQRLILRHCRRLEGIPAGVGEITTLELIELDNCSHSAITSANNFERRTAEYGNGKP</sequence>
<dbReference type="GO" id="GO:0006952">
    <property type="term" value="P:defense response"/>
    <property type="evidence" value="ECO:0007669"/>
    <property type="project" value="UniProtKB-KW"/>
</dbReference>
<evidence type="ECO:0000259" key="6">
    <source>
        <dbReference type="Pfam" id="PF23598"/>
    </source>
</evidence>
<dbReference type="InterPro" id="IPR032675">
    <property type="entry name" value="LRR_dom_sf"/>
</dbReference>
<dbReference type="Gene3D" id="1.10.10.10">
    <property type="entry name" value="Winged helix-like DNA-binding domain superfamily/Winged helix DNA-binding domain"/>
    <property type="match status" value="1"/>
</dbReference>
<reference evidence="7" key="2">
    <citation type="journal article" date="2024" name="Plant">
        <title>Genomic evolution and insights into agronomic trait innovations of Sesamum species.</title>
        <authorList>
            <person name="Miao H."/>
            <person name="Wang L."/>
            <person name="Qu L."/>
            <person name="Liu H."/>
            <person name="Sun Y."/>
            <person name="Le M."/>
            <person name="Wang Q."/>
            <person name="Wei S."/>
            <person name="Zheng Y."/>
            <person name="Lin W."/>
            <person name="Duan Y."/>
            <person name="Cao H."/>
            <person name="Xiong S."/>
            <person name="Wang X."/>
            <person name="Wei L."/>
            <person name="Li C."/>
            <person name="Ma Q."/>
            <person name="Ju M."/>
            <person name="Zhao R."/>
            <person name="Li G."/>
            <person name="Mu C."/>
            <person name="Tian Q."/>
            <person name="Mei H."/>
            <person name="Zhang T."/>
            <person name="Gao T."/>
            <person name="Zhang H."/>
        </authorList>
    </citation>
    <scope>NUCLEOTIDE SEQUENCE</scope>
    <source>
        <strain evidence="7">3651</strain>
    </source>
</reference>
<dbReference type="Gene3D" id="3.80.10.10">
    <property type="entry name" value="Ribonuclease Inhibitor"/>
    <property type="match status" value="1"/>
</dbReference>
<name>A0AAE1XMI2_9LAMI</name>
<evidence type="ECO:0000313" key="8">
    <source>
        <dbReference type="Proteomes" id="UP001293254"/>
    </source>
</evidence>
<feature type="domain" description="Disease resistance protein winged helix" evidence="5">
    <location>
        <begin position="4"/>
        <end position="73"/>
    </location>
</feature>
<dbReference type="Pfam" id="PF23598">
    <property type="entry name" value="LRR_14"/>
    <property type="match status" value="1"/>
</dbReference>
<protein>
    <submittedName>
        <fullName evidence="7">Uncharacterized protein</fullName>
    </submittedName>
</protein>
<keyword evidence="4" id="KW-0067">ATP-binding</keyword>
<dbReference type="PANTHER" id="PTHR15140:SF33">
    <property type="entry name" value="LATE BLIGHT RESISTANCE PROTEIN HOMOLOG R1A-3 ISOFORM X1"/>
    <property type="match status" value="1"/>
</dbReference>
<organism evidence="7 8">
    <name type="scientific">Sesamum alatum</name>
    <dbReference type="NCBI Taxonomy" id="300844"/>
    <lineage>
        <taxon>Eukaryota</taxon>
        <taxon>Viridiplantae</taxon>
        <taxon>Streptophyta</taxon>
        <taxon>Embryophyta</taxon>
        <taxon>Tracheophyta</taxon>
        <taxon>Spermatophyta</taxon>
        <taxon>Magnoliopsida</taxon>
        <taxon>eudicotyledons</taxon>
        <taxon>Gunneridae</taxon>
        <taxon>Pentapetalae</taxon>
        <taxon>asterids</taxon>
        <taxon>lamiids</taxon>
        <taxon>Lamiales</taxon>
        <taxon>Pedaliaceae</taxon>
        <taxon>Sesamum</taxon>
    </lineage>
</organism>
<gene>
    <name evidence="7" type="ORF">Salat_2830800</name>
</gene>
<dbReference type="InterPro" id="IPR036388">
    <property type="entry name" value="WH-like_DNA-bd_sf"/>
</dbReference>
<keyword evidence="8" id="KW-1185">Reference proteome</keyword>
<dbReference type="SUPFAM" id="SSF52058">
    <property type="entry name" value="L domain-like"/>
    <property type="match status" value="1"/>
</dbReference>
<evidence type="ECO:0000256" key="4">
    <source>
        <dbReference type="ARBA" id="ARBA00022840"/>
    </source>
</evidence>
<evidence type="ECO:0000256" key="3">
    <source>
        <dbReference type="ARBA" id="ARBA00022821"/>
    </source>
</evidence>
<evidence type="ECO:0000259" key="5">
    <source>
        <dbReference type="Pfam" id="PF23559"/>
    </source>
</evidence>
<comment type="caution">
    <text evidence="7">The sequence shown here is derived from an EMBL/GenBank/DDBJ whole genome shotgun (WGS) entry which is preliminary data.</text>
</comment>
<evidence type="ECO:0000256" key="2">
    <source>
        <dbReference type="ARBA" id="ARBA00022741"/>
    </source>
</evidence>